<protein>
    <submittedName>
        <fullName evidence="1">Uncharacterized protein</fullName>
    </submittedName>
</protein>
<gene>
    <name evidence="1" type="ORF">O6H91_04G055600</name>
</gene>
<proteinExistence type="predicted"/>
<comment type="caution">
    <text evidence="1">The sequence shown here is derived from an EMBL/GenBank/DDBJ whole genome shotgun (WGS) entry which is preliminary data.</text>
</comment>
<dbReference type="EMBL" id="CM055095">
    <property type="protein sequence ID" value="KAJ7558788.1"/>
    <property type="molecule type" value="Genomic_DNA"/>
</dbReference>
<accession>A0ACC2DX69</accession>
<dbReference type="Proteomes" id="UP001162992">
    <property type="component" value="Chromosome 4"/>
</dbReference>
<reference evidence="2" key="1">
    <citation type="journal article" date="2024" name="Proc. Natl. Acad. Sci. U.S.A.">
        <title>Extraordinary preservation of gene collinearity over three hundred million years revealed in homosporous lycophytes.</title>
        <authorList>
            <person name="Li C."/>
            <person name="Wickell D."/>
            <person name="Kuo L.Y."/>
            <person name="Chen X."/>
            <person name="Nie B."/>
            <person name="Liao X."/>
            <person name="Peng D."/>
            <person name="Ji J."/>
            <person name="Jenkins J."/>
            <person name="Williams M."/>
            <person name="Shu S."/>
            <person name="Plott C."/>
            <person name="Barry K."/>
            <person name="Rajasekar S."/>
            <person name="Grimwood J."/>
            <person name="Han X."/>
            <person name="Sun S."/>
            <person name="Hou Z."/>
            <person name="He W."/>
            <person name="Dai G."/>
            <person name="Sun C."/>
            <person name="Schmutz J."/>
            <person name="Leebens-Mack J.H."/>
            <person name="Li F.W."/>
            <person name="Wang L."/>
        </authorList>
    </citation>
    <scope>NUCLEOTIDE SEQUENCE [LARGE SCALE GENOMIC DNA]</scope>
    <source>
        <strain evidence="2">cv. PW_Plant_1</strain>
    </source>
</reference>
<keyword evidence="2" id="KW-1185">Reference proteome</keyword>
<organism evidence="1 2">
    <name type="scientific">Diphasiastrum complanatum</name>
    <name type="common">Issler's clubmoss</name>
    <name type="synonym">Lycopodium complanatum</name>
    <dbReference type="NCBI Taxonomy" id="34168"/>
    <lineage>
        <taxon>Eukaryota</taxon>
        <taxon>Viridiplantae</taxon>
        <taxon>Streptophyta</taxon>
        <taxon>Embryophyta</taxon>
        <taxon>Tracheophyta</taxon>
        <taxon>Lycopodiopsida</taxon>
        <taxon>Lycopodiales</taxon>
        <taxon>Lycopodiaceae</taxon>
        <taxon>Lycopodioideae</taxon>
        <taxon>Diphasiastrum</taxon>
    </lineage>
</organism>
<sequence>MIAMASLRSWKPSCISDNLLHSKARLEIKRFSLISLPSGRRFTFFMLLLCVGSLITVASFRASHNYALHLQVGSAAASKGSSSGAQKNSLKYLYWGEGIDCPGKHCTNCGGLGHQESSLRCALEEALVLNRTFVLPSSICIIAMHNDKGLISRNHDNVEKKSWTQSSCSMEALYDLELISRKVRVILENSREWQEALLFGEQEENAIVQVEGVNRKELRDQTYYRNAVVIKRKASSLAWFVECKDRHNRSAVLLPYSFLPTAAAKPLQMAANKIKAILGDYDAIHVRRGDVLKIRKDRFGQPRTRFPHLDRDTQPEAIILRIAHWIPAGRTLFIASNERQYNFFDLLFTRYKVFRSSNFTDILTEVVQNNYQLFMIERLVLAGSKTVVRTFKELPTDLSLTDDIKKGNRWWEKPVYTFDNTMSS</sequence>
<evidence type="ECO:0000313" key="2">
    <source>
        <dbReference type="Proteomes" id="UP001162992"/>
    </source>
</evidence>
<evidence type="ECO:0000313" key="1">
    <source>
        <dbReference type="EMBL" id="KAJ7558788.1"/>
    </source>
</evidence>
<name>A0ACC2DX69_DIPCM</name>